<name>A0A178Y0V2_9HYPH</name>
<dbReference type="EC" id="2.4.2.10" evidence="2 7"/>
<comment type="similarity">
    <text evidence="7">Belongs to the purine/pyrimidine phosphoribosyltransferase family. PyrE subfamily.</text>
</comment>
<accession>A0A178Y0V2</accession>
<dbReference type="Proteomes" id="UP000094025">
    <property type="component" value="Unassembled WGS sequence"/>
</dbReference>
<evidence type="ECO:0000256" key="2">
    <source>
        <dbReference type="ARBA" id="ARBA00011971"/>
    </source>
</evidence>
<comment type="catalytic activity">
    <reaction evidence="7">
        <text>orotidine 5'-phosphate + diphosphate = orotate + 5-phospho-alpha-D-ribose 1-diphosphate</text>
        <dbReference type="Rhea" id="RHEA:10380"/>
        <dbReference type="ChEBI" id="CHEBI:30839"/>
        <dbReference type="ChEBI" id="CHEBI:33019"/>
        <dbReference type="ChEBI" id="CHEBI:57538"/>
        <dbReference type="ChEBI" id="CHEBI:58017"/>
        <dbReference type="EC" id="2.4.2.10"/>
    </reaction>
</comment>
<keyword evidence="6 7" id="KW-0665">Pyrimidine biosynthesis</keyword>
<dbReference type="SUPFAM" id="SSF53271">
    <property type="entry name" value="PRTase-like"/>
    <property type="match status" value="1"/>
</dbReference>
<dbReference type="PANTHER" id="PTHR19278:SF9">
    <property type="entry name" value="URIDINE 5'-MONOPHOSPHATE SYNTHASE"/>
    <property type="match status" value="1"/>
</dbReference>
<evidence type="ECO:0000313" key="10">
    <source>
        <dbReference type="Proteomes" id="UP000094025"/>
    </source>
</evidence>
<evidence type="ECO:0000256" key="6">
    <source>
        <dbReference type="ARBA" id="ARBA00022975"/>
    </source>
</evidence>
<dbReference type="GO" id="GO:0019856">
    <property type="term" value="P:pyrimidine nucleobase biosynthetic process"/>
    <property type="evidence" value="ECO:0007669"/>
    <property type="project" value="TreeGrafter"/>
</dbReference>
<dbReference type="GO" id="GO:0004588">
    <property type="term" value="F:orotate phosphoribosyltransferase activity"/>
    <property type="evidence" value="ECO:0007669"/>
    <property type="project" value="UniProtKB-UniRule"/>
</dbReference>
<gene>
    <name evidence="7" type="primary">pyrE</name>
    <name evidence="9" type="ORF">AU381_04755</name>
</gene>
<dbReference type="InterPro" id="IPR000836">
    <property type="entry name" value="PRTase_dom"/>
</dbReference>
<dbReference type="GO" id="GO:0000287">
    <property type="term" value="F:magnesium ion binding"/>
    <property type="evidence" value="ECO:0007669"/>
    <property type="project" value="UniProtKB-UniRule"/>
</dbReference>
<comment type="caution">
    <text evidence="9">The sequence shown here is derived from an EMBL/GenBank/DDBJ whole genome shotgun (WGS) entry which is preliminary data.</text>
</comment>
<feature type="domain" description="Phosphoribosyltransferase" evidence="8">
    <location>
        <begin position="62"/>
        <end position="155"/>
    </location>
</feature>
<comment type="subunit">
    <text evidence="7">Homodimer.</text>
</comment>
<dbReference type="RefSeq" id="WP_064241484.1">
    <property type="nucleotide sequence ID" value="NZ_LPUX01000053.1"/>
</dbReference>
<comment type="pathway">
    <text evidence="1 7">Pyrimidine metabolism; UMP biosynthesis via de novo pathway; UMP from orotate: step 1/2.</text>
</comment>
<dbReference type="InterPro" id="IPR029057">
    <property type="entry name" value="PRTase-like"/>
</dbReference>
<comment type="cofactor">
    <cofactor evidence="7">
        <name>Mg(2+)</name>
        <dbReference type="ChEBI" id="CHEBI:18420"/>
    </cofactor>
</comment>
<evidence type="ECO:0000259" key="8">
    <source>
        <dbReference type="Pfam" id="PF00156"/>
    </source>
</evidence>
<dbReference type="NCBIfam" id="NF001729">
    <property type="entry name" value="PRK00455.1-3"/>
    <property type="match status" value="1"/>
</dbReference>
<feature type="binding site" evidence="7">
    <location>
        <position position="111"/>
    </location>
    <ligand>
        <name>5-phospho-alpha-D-ribose 1-diphosphate</name>
        <dbReference type="ChEBI" id="CHEBI:58017"/>
        <note>ligand shared between dimeric partners</note>
    </ligand>
</feature>
<dbReference type="Gene3D" id="3.40.50.2020">
    <property type="match status" value="1"/>
</dbReference>
<evidence type="ECO:0000256" key="5">
    <source>
        <dbReference type="ARBA" id="ARBA00022842"/>
    </source>
</evidence>
<dbReference type="PANTHER" id="PTHR19278">
    <property type="entry name" value="OROTATE PHOSPHORIBOSYLTRANSFERASE"/>
    <property type="match status" value="1"/>
</dbReference>
<feature type="binding site" evidence="7">
    <location>
        <position position="113"/>
    </location>
    <ligand>
        <name>5-phospho-alpha-D-ribose 1-diphosphate</name>
        <dbReference type="ChEBI" id="CHEBI:58017"/>
        <note>ligand shared between dimeric partners</note>
    </ligand>
</feature>
<reference evidence="9 10" key="1">
    <citation type="journal article" date="2016" name="Int. J. Syst. Evol. Microbiol.">
        <title>Ensifer glycinis sp. nov., an novel rhizobial species associated with Glycine spp.</title>
        <authorList>
            <person name="Yan H."/>
            <person name="Yan J."/>
            <person name="Sui X.H."/>
            <person name="Wang E.T."/>
            <person name="Chen W.X."/>
            <person name="Zhang X.X."/>
            <person name="Chen W.F."/>
        </authorList>
    </citation>
    <scope>NUCLEOTIDE SEQUENCE [LARGE SCALE GENOMIC DNA]</scope>
    <source>
        <strain evidence="9 10">CCBAU 23380</strain>
    </source>
</reference>
<dbReference type="GO" id="GO:0044205">
    <property type="term" value="P:'de novo' UMP biosynthetic process"/>
    <property type="evidence" value="ECO:0007669"/>
    <property type="project" value="UniProtKB-UniRule"/>
</dbReference>
<protein>
    <recommendedName>
        <fullName evidence="2 7">Orotate phosphoribosyltransferase</fullName>
        <shortName evidence="7">OPRT</shortName>
        <shortName evidence="7">OPRTase</shortName>
        <ecNumber evidence="2 7">2.4.2.10</ecNumber>
    </recommendedName>
</protein>
<keyword evidence="4 7" id="KW-0808">Transferase</keyword>
<dbReference type="OrthoDB" id="9802134at2"/>
<dbReference type="NCBIfam" id="TIGR00336">
    <property type="entry name" value="pyrE"/>
    <property type="match status" value="1"/>
</dbReference>
<sequence length="232" mass="25388">MFSNAFTDKTVMAELVAKMLWEIKAVHFRADEPYRLSSGMASPVYIDCRKLISYPRIRSAVMDFAAATILREAGFEKFDVVAGGETAGIPFAAMLAERLGLPMIYVRKAPKGHGRNAQIEGHMPEGARVLVIEDLTTAGGSMFKFIDAIRAAGGIVEHGIALFYYDIFPEARANMKSKGVDLHYIATWRNVLAVAREQALFDEKTLNEVEAFLNAPLAWSARNGGAGTLAAQ</sequence>
<evidence type="ECO:0000256" key="3">
    <source>
        <dbReference type="ARBA" id="ARBA00022676"/>
    </source>
</evidence>
<organism evidence="9 10">
    <name type="scientific">Sinorhizobium glycinis</name>
    <dbReference type="NCBI Taxonomy" id="1472378"/>
    <lineage>
        <taxon>Bacteria</taxon>
        <taxon>Pseudomonadati</taxon>
        <taxon>Pseudomonadota</taxon>
        <taxon>Alphaproteobacteria</taxon>
        <taxon>Hyphomicrobiales</taxon>
        <taxon>Rhizobiaceae</taxon>
        <taxon>Sinorhizobium/Ensifer group</taxon>
        <taxon>Sinorhizobium</taxon>
    </lineage>
</organism>
<dbReference type="STRING" id="1472378.AU381_04755"/>
<keyword evidence="5 7" id="KW-0460">Magnesium</keyword>
<evidence type="ECO:0000256" key="1">
    <source>
        <dbReference type="ARBA" id="ARBA00004889"/>
    </source>
</evidence>
<dbReference type="CDD" id="cd06223">
    <property type="entry name" value="PRTases_typeI"/>
    <property type="match status" value="1"/>
</dbReference>
<dbReference type="UniPathway" id="UPA00070">
    <property type="reaction ID" value="UER00119"/>
</dbReference>
<dbReference type="InterPro" id="IPR023031">
    <property type="entry name" value="OPRT"/>
</dbReference>
<comment type="function">
    <text evidence="7">Catalyzes the transfer of a ribosyl phosphate group from 5-phosphoribose 1-diphosphate to orotate, leading to the formation of orotidine monophosphate (OMP).</text>
</comment>
<dbReference type="Pfam" id="PF00156">
    <property type="entry name" value="Pribosyltran"/>
    <property type="match status" value="1"/>
</dbReference>
<dbReference type="HAMAP" id="MF_01208">
    <property type="entry name" value="PyrE"/>
    <property type="match status" value="1"/>
</dbReference>
<dbReference type="InterPro" id="IPR004467">
    <property type="entry name" value="Or_phspho_trans_dom"/>
</dbReference>
<proteinExistence type="inferred from homology"/>
<keyword evidence="3 7" id="KW-0328">Glycosyltransferase</keyword>
<evidence type="ECO:0000256" key="7">
    <source>
        <dbReference type="HAMAP-Rule" id="MF_01208"/>
    </source>
</evidence>
<comment type="caution">
    <text evidence="7">Lacks conserved residue(s) required for the propagation of feature annotation.</text>
</comment>
<evidence type="ECO:0000313" key="9">
    <source>
        <dbReference type="EMBL" id="OAP41190.1"/>
    </source>
</evidence>
<evidence type="ECO:0000256" key="4">
    <source>
        <dbReference type="ARBA" id="ARBA00022679"/>
    </source>
</evidence>
<feature type="binding site" evidence="7">
    <location>
        <position position="107"/>
    </location>
    <ligand>
        <name>5-phospho-alpha-D-ribose 1-diphosphate</name>
        <dbReference type="ChEBI" id="CHEBI:58017"/>
        <note>ligand shared between dimeric partners</note>
    </ligand>
</feature>
<dbReference type="EMBL" id="LPUX01000053">
    <property type="protein sequence ID" value="OAP41190.1"/>
    <property type="molecule type" value="Genomic_DNA"/>
</dbReference>
<feature type="binding site" description="in other chain" evidence="7">
    <location>
        <begin position="133"/>
        <end position="141"/>
    </location>
    <ligand>
        <name>5-phospho-alpha-D-ribose 1-diphosphate</name>
        <dbReference type="ChEBI" id="CHEBI:58017"/>
        <note>ligand shared between dimeric partners</note>
    </ligand>
</feature>
<keyword evidence="10" id="KW-1185">Reference proteome</keyword>
<dbReference type="AlphaFoldDB" id="A0A178Y0V2"/>
<feature type="binding site" evidence="7">
    <location>
        <position position="137"/>
    </location>
    <ligand>
        <name>orotate</name>
        <dbReference type="ChEBI" id="CHEBI:30839"/>
    </ligand>
</feature>
<feature type="binding site" description="in other chain" evidence="7">
    <location>
        <position position="108"/>
    </location>
    <ligand>
        <name>5-phospho-alpha-D-ribose 1-diphosphate</name>
        <dbReference type="ChEBI" id="CHEBI:58017"/>
        <note>ligand shared between dimeric partners</note>
    </ligand>
</feature>